<gene>
    <name evidence="2" type="ORF">NDU88_005006</name>
</gene>
<feature type="region of interest" description="Disordered" evidence="1">
    <location>
        <begin position="1"/>
        <end position="88"/>
    </location>
</feature>
<dbReference type="Proteomes" id="UP001066276">
    <property type="component" value="Chromosome 5"/>
</dbReference>
<accession>A0AAV7RIZ1</accession>
<protein>
    <submittedName>
        <fullName evidence="2">Uncharacterized protein</fullName>
    </submittedName>
</protein>
<name>A0AAV7RIZ1_PLEWA</name>
<evidence type="ECO:0000256" key="1">
    <source>
        <dbReference type="SAM" id="MobiDB-lite"/>
    </source>
</evidence>
<sequence length="105" mass="11660">MGTLADASDPDFRVRPRRATTDFTGGAECREEEDEEKTDDGRLITGDRAQNPKEERNIEEEKSAGAGPKDTRTNAEEPSHDPGGSWLHKVRSLIGLPRFQHKTGK</sequence>
<keyword evidence="3" id="KW-1185">Reference proteome</keyword>
<dbReference type="AlphaFoldDB" id="A0AAV7RIZ1"/>
<dbReference type="EMBL" id="JANPWB010000009">
    <property type="protein sequence ID" value="KAJ1152229.1"/>
    <property type="molecule type" value="Genomic_DNA"/>
</dbReference>
<comment type="caution">
    <text evidence="2">The sequence shown here is derived from an EMBL/GenBank/DDBJ whole genome shotgun (WGS) entry which is preliminary data.</text>
</comment>
<proteinExistence type="predicted"/>
<evidence type="ECO:0000313" key="2">
    <source>
        <dbReference type="EMBL" id="KAJ1152229.1"/>
    </source>
</evidence>
<reference evidence="2" key="1">
    <citation type="journal article" date="2022" name="bioRxiv">
        <title>Sequencing and chromosome-scale assembly of the giantPleurodeles waltlgenome.</title>
        <authorList>
            <person name="Brown T."/>
            <person name="Elewa A."/>
            <person name="Iarovenko S."/>
            <person name="Subramanian E."/>
            <person name="Araus A.J."/>
            <person name="Petzold A."/>
            <person name="Susuki M."/>
            <person name="Suzuki K.-i.T."/>
            <person name="Hayashi T."/>
            <person name="Toyoda A."/>
            <person name="Oliveira C."/>
            <person name="Osipova E."/>
            <person name="Leigh N.D."/>
            <person name="Simon A."/>
            <person name="Yun M.H."/>
        </authorList>
    </citation>
    <scope>NUCLEOTIDE SEQUENCE</scope>
    <source>
        <strain evidence="2">20211129_DDA</strain>
        <tissue evidence="2">Liver</tissue>
    </source>
</reference>
<feature type="compositionally biased region" description="Basic and acidic residues" evidence="1">
    <location>
        <begin position="50"/>
        <end position="80"/>
    </location>
</feature>
<evidence type="ECO:0000313" key="3">
    <source>
        <dbReference type="Proteomes" id="UP001066276"/>
    </source>
</evidence>
<organism evidence="2 3">
    <name type="scientific">Pleurodeles waltl</name>
    <name type="common">Iberian ribbed newt</name>
    <dbReference type="NCBI Taxonomy" id="8319"/>
    <lineage>
        <taxon>Eukaryota</taxon>
        <taxon>Metazoa</taxon>
        <taxon>Chordata</taxon>
        <taxon>Craniata</taxon>
        <taxon>Vertebrata</taxon>
        <taxon>Euteleostomi</taxon>
        <taxon>Amphibia</taxon>
        <taxon>Batrachia</taxon>
        <taxon>Caudata</taxon>
        <taxon>Salamandroidea</taxon>
        <taxon>Salamandridae</taxon>
        <taxon>Pleurodelinae</taxon>
        <taxon>Pleurodeles</taxon>
    </lineage>
</organism>